<dbReference type="KEGG" id="ngr:NAEGRDRAFT_72123"/>
<name>D2VT00_NAEGR</name>
<dbReference type="RefSeq" id="XP_002672737.1">
    <property type="nucleotide sequence ID" value="XM_002672691.1"/>
</dbReference>
<sequence>MHVVGDHQQTAQTHAMEGNNMLVMQQHAPMLQHASDMSLMHHPDMHECDSNSNASHATSISSQHGLNRKQQHGKTPMKFVDETVNVRKKIKKKQDESCFKRSKLRKSLSNETFLENYFEYDNINGTNQLKKFKLIECSQSKIVTSEIIPNSNVHSMHVKTSESKTLDDGSTSHHVGCSQAHAPVSNSNVLESEQNNESNDNTNLLLALLYVLTADSQTQNVSI</sequence>
<proteinExistence type="predicted"/>
<reference evidence="2 3" key="1">
    <citation type="journal article" date="2010" name="Cell">
        <title>The genome of Naegleria gruberi illuminates early eukaryotic versatility.</title>
        <authorList>
            <person name="Fritz-Laylin L.K."/>
            <person name="Prochnik S.E."/>
            <person name="Ginger M.L."/>
            <person name="Dacks J.B."/>
            <person name="Carpenter M.L."/>
            <person name="Field M.C."/>
            <person name="Kuo A."/>
            <person name="Paredez A."/>
            <person name="Chapman J."/>
            <person name="Pham J."/>
            <person name="Shu S."/>
            <person name="Neupane R."/>
            <person name="Cipriano M."/>
            <person name="Mancuso J."/>
            <person name="Tu H."/>
            <person name="Salamov A."/>
            <person name="Lindquist E."/>
            <person name="Shapiro H."/>
            <person name="Lucas S."/>
            <person name="Grigoriev I.V."/>
            <person name="Cande W.Z."/>
            <person name="Fulton C."/>
            <person name="Rokhsar D.S."/>
            <person name="Dawson S.C."/>
        </authorList>
    </citation>
    <scope>NUCLEOTIDE SEQUENCE [LARGE SCALE GENOMIC DNA]</scope>
    <source>
        <strain evidence="2 3">NEG-M</strain>
    </source>
</reference>
<evidence type="ECO:0000313" key="2">
    <source>
        <dbReference type="EMBL" id="EFC39993.1"/>
    </source>
</evidence>
<keyword evidence="3" id="KW-1185">Reference proteome</keyword>
<evidence type="ECO:0000256" key="1">
    <source>
        <dbReference type="SAM" id="MobiDB-lite"/>
    </source>
</evidence>
<gene>
    <name evidence="2" type="ORF">NAEGRDRAFT_72123</name>
</gene>
<evidence type="ECO:0000313" key="3">
    <source>
        <dbReference type="Proteomes" id="UP000006671"/>
    </source>
</evidence>
<dbReference type="GeneID" id="8850978"/>
<feature type="compositionally biased region" description="Polar residues" evidence="1">
    <location>
        <begin position="50"/>
        <end position="65"/>
    </location>
</feature>
<organism evidence="3">
    <name type="scientific">Naegleria gruberi</name>
    <name type="common">Amoeba</name>
    <dbReference type="NCBI Taxonomy" id="5762"/>
    <lineage>
        <taxon>Eukaryota</taxon>
        <taxon>Discoba</taxon>
        <taxon>Heterolobosea</taxon>
        <taxon>Tetramitia</taxon>
        <taxon>Eutetramitia</taxon>
        <taxon>Vahlkampfiidae</taxon>
        <taxon>Naegleria</taxon>
    </lineage>
</organism>
<dbReference type="VEuPathDB" id="AmoebaDB:NAEGRDRAFT_72123"/>
<protein>
    <submittedName>
        <fullName evidence="2">Predicted protein</fullName>
    </submittedName>
</protein>
<accession>D2VT00</accession>
<dbReference type="Proteomes" id="UP000006671">
    <property type="component" value="Unassembled WGS sequence"/>
</dbReference>
<dbReference type="EMBL" id="GG738895">
    <property type="protein sequence ID" value="EFC39993.1"/>
    <property type="molecule type" value="Genomic_DNA"/>
</dbReference>
<dbReference type="InParanoid" id="D2VT00"/>
<feature type="region of interest" description="Disordered" evidence="1">
    <location>
        <begin position="44"/>
        <end position="76"/>
    </location>
</feature>
<dbReference type="AlphaFoldDB" id="D2VT00"/>